<dbReference type="InterPro" id="IPR009241">
    <property type="entry name" value="HigB-like"/>
</dbReference>
<dbReference type="AlphaFoldDB" id="A0A1E3X840"/>
<gene>
    <name evidence="2" type="ORF">SCARUB_03091</name>
</gene>
<comment type="caution">
    <text evidence="2">The sequence shown here is derived from an EMBL/GenBank/DDBJ whole genome shotgun (WGS) entry which is preliminary data.</text>
</comment>
<reference evidence="2 3" key="1">
    <citation type="submission" date="2016-07" db="EMBL/GenBank/DDBJ databases">
        <title>Draft genome of Scalindua rubra, obtained from a brine-seawater interface in the Red Sea, sheds light on salt adaptation in anammox bacteria.</title>
        <authorList>
            <person name="Speth D.R."/>
            <person name="Lagkouvardos I."/>
            <person name="Wang Y."/>
            <person name="Qian P.-Y."/>
            <person name="Dutilh B.E."/>
            <person name="Jetten M.S."/>
        </authorList>
    </citation>
    <scope>NUCLEOTIDE SEQUENCE [LARGE SCALE GENOMIC DNA]</scope>
    <source>
        <strain evidence="2">BSI-1</strain>
    </source>
</reference>
<proteinExistence type="predicted"/>
<organism evidence="2 3">
    <name type="scientific">Candidatus Scalindua rubra</name>
    <dbReference type="NCBI Taxonomy" id="1872076"/>
    <lineage>
        <taxon>Bacteria</taxon>
        <taxon>Pseudomonadati</taxon>
        <taxon>Planctomycetota</taxon>
        <taxon>Candidatus Brocadiia</taxon>
        <taxon>Candidatus Brocadiales</taxon>
        <taxon>Candidatus Scalinduaceae</taxon>
        <taxon>Candidatus Scalindua</taxon>
    </lineage>
</organism>
<evidence type="ECO:0008006" key="4">
    <source>
        <dbReference type="Google" id="ProtNLM"/>
    </source>
</evidence>
<sequence>MSLVEELDIVPSHYFKKLENTDDLWEVRVIFGSNIFRFLGFFDGSSLVVLAYGFQKKSQKTPKSAIRVAEERKRDYFKRKEIK</sequence>
<dbReference type="Proteomes" id="UP000094056">
    <property type="component" value="Unassembled WGS sequence"/>
</dbReference>
<name>A0A1E3X840_9BACT</name>
<dbReference type="PATRIC" id="fig|1872076.5.peg.3667"/>
<evidence type="ECO:0000256" key="1">
    <source>
        <dbReference type="SAM" id="Phobius"/>
    </source>
</evidence>
<keyword evidence="1" id="KW-1133">Transmembrane helix</keyword>
<feature type="transmembrane region" description="Helical" evidence="1">
    <location>
        <begin position="35"/>
        <end position="54"/>
    </location>
</feature>
<dbReference type="EMBL" id="MAYW01000094">
    <property type="protein sequence ID" value="ODS31805.1"/>
    <property type="molecule type" value="Genomic_DNA"/>
</dbReference>
<evidence type="ECO:0000313" key="3">
    <source>
        <dbReference type="Proteomes" id="UP000094056"/>
    </source>
</evidence>
<dbReference type="Pfam" id="PF05973">
    <property type="entry name" value="Gp49"/>
    <property type="match status" value="1"/>
</dbReference>
<evidence type="ECO:0000313" key="2">
    <source>
        <dbReference type="EMBL" id="ODS31805.1"/>
    </source>
</evidence>
<accession>A0A1E3X840</accession>
<keyword evidence="1" id="KW-0812">Transmembrane</keyword>
<protein>
    <recommendedName>
        <fullName evidence="4">Phage-related protein</fullName>
    </recommendedName>
</protein>
<keyword evidence="1" id="KW-0472">Membrane</keyword>